<dbReference type="AlphaFoldDB" id="A0A482VXS4"/>
<evidence type="ECO:0000313" key="1">
    <source>
        <dbReference type="EMBL" id="RZC37574.1"/>
    </source>
</evidence>
<comment type="caution">
    <text evidence="1">The sequence shown here is derived from an EMBL/GenBank/DDBJ whole genome shotgun (WGS) entry which is preliminary data.</text>
</comment>
<evidence type="ECO:0000313" key="2">
    <source>
        <dbReference type="Proteomes" id="UP000292052"/>
    </source>
</evidence>
<dbReference type="EMBL" id="QDEB01051432">
    <property type="protein sequence ID" value="RZC37574.1"/>
    <property type="molecule type" value="Genomic_DNA"/>
</dbReference>
<dbReference type="GO" id="GO:0003676">
    <property type="term" value="F:nucleic acid binding"/>
    <property type="evidence" value="ECO:0007669"/>
    <property type="project" value="InterPro"/>
</dbReference>
<dbReference type="Proteomes" id="UP000292052">
    <property type="component" value="Unassembled WGS sequence"/>
</dbReference>
<proteinExistence type="predicted"/>
<sequence length="82" mass="9680">MLLIHDGAPAHFNLNVWHFLNTIYGRRWIGAYETTAWPSRLSDLNTCDYYLWDILNASGKCGRFIKQNNDNCRTYPEQSRRV</sequence>
<dbReference type="InterPro" id="IPR036397">
    <property type="entry name" value="RNaseH_sf"/>
</dbReference>
<dbReference type="PANTHER" id="PTHR47326:SF1">
    <property type="entry name" value="HTH PSQ-TYPE DOMAIN-CONTAINING PROTEIN"/>
    <property type="match status" value="1"/>
</dbReference>
<accession>A0A482VXS4</accession>
<dbReference type="Gene3D" id="3.30.420.10">
    <property type="entry name" value="Ribonuclease H-like superfamily/Ribonuclease H"/>
    <property type="match status" value="1"/>
</dbReference>
<keyword evidence="2" id="KW-1185">Reference proteome</keyword>
<protein>
    <recommendedName>
        <fullName evidence="3">DDE 3 domain containing protein</fullName>
    </recommendedName>
</protein>
<dbReference type="PANTHER" id="PTHR47326">
    <property type="entry name" value="TRANSPOSABLE ELEMENT TC3 TRANSPOSASE-LIKE PROTEIN"/>
    <property type="match status" value="1"/>
</dbReference>
<reference evidence="1 2" key="1">
    <citation type="submission" date="2017-03" db="EMBL/GenBank/DDBJ databases">
        <title>Genome of the blue death feigning beetle - Asbolus verrucosus.</title>
        <authorList>
            <person name="Rider S.D."/>
        </authorList>
    </citation>
    <scope>NUCLEOTIDE SEQUENCE [LARGE SCALE GENOMIC DNA]</scope>
    <source>
        <strain evidence="1">Butters</strain>
        <tissue evidence="1">Head and leg muscle</tissue>
    </source>
</reference>
<dbReference type="OrthoDB" id="6432805at2759"/>
<name>A0A482VXS4_ASBVE</name>
<organism evidence="1 2">
    <name type="scientific">Asbolus verrucosus</name>
    <name type="common">Desert ironclad beetle</name>
    <dbReference type="NCBI Taxonomy" id="1661398"/>
    <lineage>
        <taxon>Eukaryota</taxon>
        <taxon>Metazoa</taxon>
        <taxon>Ecdysozoa</taxon>
        <taxon>Arthropoda</taxon>
        <taxon>Hexapoda</taxon>
        <taxon>Insecta</taxon>
        <taxon>Pterygota</taxon>
        <taxon>Neoptera</taxon>
        <taxon>Endopterygota</taxon>
        <taxon>Coleoptera</taxon>
        <taxon>Polyphaga</taxon>
        <taxon>Cucujiformia</taxon>
        <taxon>Tenebrionidae</taxon>
        <taxon>Pimeliinae</taxon>
        <taxon>Asbolus</taxon>
    </lineage>
</organism>
<gene>
    <name evidence="1" type="ORF">BDFB_011696</name>
</gene>
<evidence type="ECO:0008006" key="3">
    <source>
        <dbReference type="Google" id="ProtNLM"/>
    </source>
</evidence>